<evidence type="ECO:0000313" key="1">
    <source>
        <dbReference type="EMBL" id="SKA58984.1"/>
    </source>
</evidence>
<gene>
    <name evidence="1" type="ORF">SAMN02745132_03058</name>
</gene>
<dbReference type="EMBL" id="FUXU01000043">
    <property type="protein sequence ID" value="SKA58984.1"/>
    <property type="molecule type" value="Genomic_DNA"/>
</dbReference>
<dbReference type="Pfam" id="PF12119">
    <property type="entry name" value="DUF3581"/>
    <property type="match status" value="1"/>
</dbReference>
<evidence type="ECO:0008006" key="3">
    <source>
        <dbReference type="Google" id="ProtNLM"/>
    </source>
</evidence>
<protein>
    <recommendedName>
        <fullName evidence="3">DUF3581 domain-containing protein</fullName>
    </recommendedName>
</protein>
<dbReference type="AlphaFoldDB" id="A0A1T4V288"/>
<evidence type="ECO:0000313" key="2">
    <source>
        <dbReference type="Proteomes" id="UP000190162"/>
    </source>
</evidence>
<accession>A0A1T4V288</accession>
<proteinExistence type="predicted"/>
<keyword evidence="2" id="KW-1185">Reference proteome</keyword>
<reference evidence="2" key="1">
    <citation type="submission" date="2017-02" db="EMBL/GenBank/DDBJ databases">
        <authorList>
            <person name="Varghese N."/>
            <person name="Submissions S."/>
        </authorList>
    </citation>
    <scope>NUCLEOTIDE SEQUENCE [LARGE SCALE GENOMIC DNA]</scope>
    <source>
        <strain evidence="2">DSM 22720</strain>
    </source>
</reference>
<organism evidence="1 2">
    <name type="scientific">Enterovibrio nigricans DSM 22720</name>
    <dbReference type="NCBI Taxonomy" id="1121868"/>
    <lineage>
        <taxon>Bacteria</taxon>
        <taxon>Pseudomonadati</taxon>
        <taxon>Pseudomonadota</taxon>
        <taxon>Gammaproteobacteria</taxon>
        <taxon>Vibrionales</taxon>
        <taxon>Vibrionaceae</taxon>
        <taxon>Enterovibrio</taxon>
    </lineage>
</organism>
<sequence>MSNHLNKNMQLNNYFNQSNGQLVFTRKQASHFAKLVAGDFNPIHDEDSKRFCVPGDLLFSVLLAKAGISEKMRVSFTGMISDNVALEFRNSDTDAFEVTDGNGKLYLTMERSGENLVNENLAACVAENYVKFSGMNFPHIMVPLMEQSGMMINPDRPLVIYESMELNFHHLNFTCPTVELTDSIMDVSGKRGTVTLAFCFKENGKVIGEGKKTMVCSGLREYEQSAVEALVDKFNDRKSAFLSAQTA</sequence>
<name>A0A1T4V288_9GAMM</name>
<dbReference type="InterPro" id="IPR021974">
    <property type="entry name" value="DUF3581"/>
</dbReference>
<dbReference type="Proteomes" id="UP000190162">
    <property type="component" value="Unassembled WGS sequence"/>
</dbReference>